<evidence type="ECO:0000256" key="6">
    <source>
        <dbReference type="ARBA" id="ARBA00022977"/>
    </source>
</evidence>
<evidence type="ECO:0000256" key="2">
    <source>
        <dbReference type="ARBA" id="ARBA00005165"/>
    </source>
</evidence>
<evidence type="ECO:0000313" key="14">
    <source>
        <dbReference type="Proteomes" id="UP000244810"/>
    </source>
</evidence>
<dbReference type="GO" id="GO:0046872">
    <property type="term" value="F:metal ion binding"/>
    <property type="evidence" value="ECO:0007669"/>
    <property type="project" value="UniProtKB-KW"/>
</dbReference>
<dbReference type="SUPFAM" id="SSF51391">
    <property type="entry name" value="Thiamin phosphate synthase"/>
    <property type="match status" value="1"/>
</dbReference>
<name>A0A2T7UN76_9RHOB</name>
<comment type="catalytic activity">
    <reaction evidence="8 10">
        <text>2-(2-carboxy-4-methylthiazol-5-yl)ethyl phosphate + 4-amino-2-methyl-5-(diphosphooxymethyl)pyrimidine + 2 H(+) = thiamine phosphate + CO2 + diphosphate</text>
        <dbReference type="Rhea" id="RHEA:47848"/>
        <dbReference type="ChEBI" id="CHEBI:15378"/>
        <dbReference type="ChEBI" id="CHEBI:16526"/>
        <dbReference type="ChEBI" id="CHEBI:33019"/>
        <dbReference type="ChEBI" id="CHEBI:37575"/>
        <dbReference type="ChEBI" id="CHEBI:57841"/>
        <dbReference type="ChEBI" id="CHEBI:62890"/>
        <dbReference type="EC" id="2.5.1.3"/>
    </reaction>
</comment>
<feature type="domain" description="Thiamine phosphate synthase/TenI" evidence="12">
    <location>
        <begin position="14"/>
        <end position="178"/>
    </location>
</feature>
<keyword evidence="4" id="KW-0479">Metal-binding</keyword>
<evidence type="ECO:0000256" key="1">
    <source>
        <dbReference type="ARBA" id="ARBA00001946"/>
    </source>
</evidence>
<dbReference type="InterPro" id="IPR022998">
    <property type="entry name" value="ThiamineP_synth_TenI"/>
</dbReference>
<dbReference type="NCBIfam" id="NF000734">
    <property type="entry name" value="PRK00043.1-5"/>
    <property type="match status" value="1"/>
</dbReference>
<evidence type="ECO:0000256" key="8">
    <source>
        <dbReference type="ARBA" id="ARBA00047851"/>
    </source>
</evidence>
<accession>A0A2T7UN76</accession>
<keyword evidence="5" id="KW-0460">Magnesium</keyword>
<evidence type="ECO:0000256" key="9">
    <source>
        <dbReference type="ARBA" id="ARBA00047883"/>
    </source>
</evidence>
<organism evidence="13 14">
    <name type="scientific">Pararhodobacter aggregans</name>
    <dbReference type="NCBI Taxonomy" id="404875"/>
    <lineage>
        <taxon>Bacteria</taxon>
        <taxon>Pseudomonadati</taxon>
        <taxon>Pseudomonadota</taxon>
        <taxon>Alphaproteobacteria</taxon>
        <taxon>Rhodobacterales</taxon>
        <taxon>Paracoccaceae</taxon>
        <taxon>Pararhodobacter</taxon>
    </lineage>
</organism>
<dbReference type="Gene3D" id="3.20.20.70">
    <property type="entry name" value="Aldolase class I"/>
    <property type="match status" value="1"/>
</dbReference>
<evidence type="ECO:0000256" key="10">
    <source>
        <dbReference type="RuleBase" id="RU003826"/>
    </source>
</evidence>
<evidence type="ECO:0000256" key="7">
    <source>
        <dbReference type="ARBA" id="ARBA00047334"/>
    </source>
</evidence>
<dbReference type="AlphaFoldDB" id="A0A2T7UN76"/>
<keyword evidence="6 10" id="KW-0784">Thiamine biosynthesis</keyword>
<comment type="catalytic activity">
    <reaction evidence="7 10">
        <text>4-methyl-5-(2-phosphooxyethyl)-thiazole + 4-amino-2-methyl-5-(diphosphooxymethyl)pyrimidine + H(+) = thiamine phosphate + diphosphate</text>
        <dbReference type="Rhea" id="RHEA:22328"/>
        <dbReference type="ChEBI" id="CHEBI:15378"/>
        <dbReference type="ChEBI" id="CHEBI:33019"/>
        <dbReference type="ChEBI" id="CHEBI:37575"/>
        <dbReference type="ChEBI" id="CHEBI:57841"/>
        <dbReference type="ChEBI" id="CHEBI:58296"/>
        <dbReference type="EC" id="2.5.1.3"/>
    </reaction>
</comment>
<dbReference type="InterPro" id="IPR013785">
    <property type="entry name" value="Aldolase_TIM"/>
</dbReference>
<comment type="pathway">
    <text evidence="2 11">Cofactor biosynthesis; thiamine diphosphate biosynthesis; thiamine phosphate from 4-amino-2-methyl-5-diphosphomethylpyrimidine and 4-methyl-5-(2-phosphoethyl)-thiazole: step 1/1.</text>
</comment>
<dbReference type="Proteomes" id="UP000244810">
    <property type="component" value="Unassembled WGS sequence"/>
</dbReference>
<dbReference type="GO" id="GO:0005737">
    <property type="term" value="C:cytoplasm"/>
    <property type="evidence" value="ECO:0007669"/>
    <property type="project" value="TreeGrafter"/>
</dbReference>
<gene>
    <name evidence="13" type="ORF">DDE23_18165</name>
</gene>
<comment type="caution">
    <text evidence="13">The sequence shown here is derived from an EMBL/GenBank/DDBJ whole genome shotgun (WGS) entry which is preliminary data.</text>
</comment>
<comment type="cofactor">
    <cofactor evidence="1">
        <name>Mg(2+)</name>
        <dbReference type="ChEBI" id="CHEBI:18420"/>
    </cofactor>
</comment>
<dbReference type="PANTHER" id="PTHR20857:SF15">
    <property type="entry name" value="THIAMINE-PHOSPHATE SYNTHASE"/>
    <property type="match status" value="1"/>
</dbReference>
<protein>
    <recommendedName>
        <fullName evidence="10">Thiamine-phosphate synthase</fullName>
        <ecNumber evidence="10">2.5.1.3</ecNumber>
    </recommendedName>
    <alternativeName>
        <fullName evidence="10">Thiamine-phosphate pyrophosphorylase</fullName>
    </alternativeName>
</protein>
<dbReference type="OrthoDB" id="9794842at2"/>
<sequence>MRLPRVYAVLPDAAMIARLVPQGLRLVQLRFKGAAEDVPAQIAAARAICARHGAQLVVNDHWQAALDQGVDFIHLGQEDLDSADTTAIARAGARLGISTHDRAELDRALALAPAYVALGPVWPTRLKKMRWQPQGLEKVSRWKARIGDLPLVAIGGITAERLPALFAAGADVAAVVSDLVTAPEPEARTRHWLTEAEAAHDPL</sequence>
<evidence type="ECO:0000256" key="5">
    <source>
        <dbReference type="ARBA" id="ARBA00022842"/>
    </source>
</evidence>
<dbReference type="GO" id="GO:0009229">
    <property type="term" value="P:thiamine diphosphate biosynthetic process"/>
    <property type="evidence" value="ECO:0007669"/>
    <property type="project" value="UniProtKB-UniPathway"/>
</dbReference>
<reference evidence="13 14" key="1">
    <citation type="journal article" date="2011" name="Syst. Appl. Microbiol.">
        <title>Defluviimonas denitrificans gen. nov., sp. nov., and Pararhodobacter aggregans gen. nov., sp. nov., non-phototrophic Rhodobacteraceae from the biofilter of a marine aquaculture.</title>
        <authorList>
            <person name="Foesel B.U."/>
            <person name="Drake H.L."/>
            <person name="Schramm A."/>
        </authorList>
    </citation>
    <scope>NUCLEOTIDE SEQUENCE [LARGE SCALE GENOMIC DNA]</scope>
    <source>
        <strain evidence="13 14">D1-19</strain>
    </source>
</reference>
<keyword evidence="3 10" id="KW-0808">Transferase</keyword>
<dbReference type="NCBIfam" id="TIGR00693">
    <property type="entry name" value="thiE"/>
    <property type="match status" value="1"/>
</dbReference>
<dbReference type="InterPro" id="IPR036206">
    <property type="entry name" value="ThiamineP_synth_sf"/>
</dbReference>
<evidence type="ECO:0000259" key="12">
    <source>
        <dbReference type="Pfam" id="PF02581"/>
    </source>
</evidence>
<evidence type="ECO:0000313" key="13">
    <source>
        <dbReference type="EMBL" id="PVE46116.1"/>
    </source>
</evidence>
<keyword evidence="14" id="KW-1185">Reference proteome</keyword>
<evidence type="ECO:0000256" key="4">
    <source>
        <dbReference type="ARBA" id="ARBA00022723"/>
    </source>
</evidence>
<dbReference type="EMBL" id="QDDR01000010">
    <property type="protein sequence ID" value="PVE46116.1"/>
    <property type="molecule type" value="Genomic_DNA"/>
</dbReference>
<dbReference type="UniPathway" id="UPA00060">
    <property type="reaction ID" value="UER00141"/>
</dbReference>
<dbReference type="GO" id="GO:0009228">
    <property type="term" value="P:thiamine biosynthetic process"/>
    <property type="evidence" value="ECO:0007669"/>
    <property type="project" value="UniProtKB-KW"/>
</dbReference>
<comment type="catalytic activity">
    <reaction evidence="9 10">
        <text>2-[(2R,5Z)-2-carboxy-4-methylthiazol-5(2H)-ylidene]ethyl phosphate + 4-amino-2-methyl-5-(diphosphooxymethyl)pyrimidine + 2 H(+) = thiamine phosphate + CO2 + diphosphate</text>
        <dbReference type="Rhea" id="RHEA:47844"/>
        <dbReference type="ChEBI" id="CHEBI:15378"/>
        <dbReference type="ChEBI" id="CHEBI:16526"/>
        <dbReference type="ChEBI" id="CHEBI:33019"/>
        <dbReference type="ChEBI" id="CHEBI:37575"/>
        <dbReference type="ChEBI" id="CHEBI:57841"/>
        <dbReference type="ChEBI" id="CHEBI:62899"/>
        <dbReference type="EC" id="2.5.1.3"/>
    </reaction>
</comment>
<dbReference type="EC" id="2.5.1.3" evidence="10"/>
<proteinExistence type="inferred from homology"/>
<dbReference type="RefSeq" id="WP_107751941.1">
    <property type="nucleotide sequence ID" value="NZ_QBKF01000005.1"/>
</dbReference>
<evidence type="ECO:0000256" key="11">
    <source>
        <dbReference type="RuleBase" id="RU004253"/>
    </source>
</evidence>
<comment type="similarity">
    <text evidence="10">Belongs to the thiamine-phosphate synthase family.</text>
</comment>
<dbReference type="Pfam" id="PF02581">
    <property type="entry name" value="TMP-TENI"/>
    <property type="match status" value="1"/>
</dbReference>
<dbReference type="InterPro" id="IPR034291">
    <property type="entry name" value="TMP_synthase"/>
</dbReference>
<dbReference type="PANTHER" id="PTHR20857">
    <property type="entry name" value="THIAMINE-PHOSPHATE PYROPHOSPHORYLASE"/>
    <property type="match status" value="1"/>
</dbReference>
<dbReference type="GO" id="GO:0004789">
    <property type="term" value="F:thiamine-phosphate diphosphorylase activity"/>
    <property type="evidence" value="ECO:0007669"/>
    <property type="project" value="UniProtKB-EC"/>
</dbReference>
<dbReference type="CDD" id="cd00564">
    <property type="entry name" value="TMP_TenI"/>
    <property type="match status" value="1"/>
</dbReference>
<evidence type="ECO:0000256" key="3">
    <source>
        <dbReference type="ARBA" id="ARBA00022679"/>
    </source>
</evidence>